<keyword evidence="3" id="KW-1185">Reference proteome</keyword>
<dbReference type="Pfam" id="PF03475">
    <property type="entry name" value="YiiM_3-alpha"/>
    <property type="match status" value="1"/>
</dbReference>
<dbReference type="OrthoDB" id="9786134at2"/>
<sequence>MELGKLVSLNVSLVELIPFGKKEVATGINKKPFAGALRLGRLGLPGDAQGDTVHHGGADKAVCVYTEVHFPYWTEKWGRPAIAASFGENFTVSALTEQSVCIGDVVSVGHALLQVSQPRQPCFKLGMKHGLPSLQQDVEETGFTGFYFRVLEEGLVAQGDTLILRKRHEAGITVAEANRVMHQDKRGRDGIAKLLTVDALSESWQHTLRRRLAALDSEA</sequence>
<dbReference type="EMBL" id="JAAAMU010000002">
    <property type="protein sequence ID" value="NBC68117.1"/>
    <property type="molecule type" value="Genomic_DNA"/>
</dbReference>
<name>A0A7X5BX15_9BACL</name>
<organism evidence="2 3">
    <name type="scientific">Paenibacillus sacheonensis</name>
    <dbReference type="NCBI Taxonomy" id="742054"/>
    <lineage>
        <taxon>Bacteria</taxon>
        <taxon>Bacillati</taxon>
        <taxon>Bacillota</taxon>
        <taxon>Bacilli</taxon>
        <taxon>Bacillales</taxon>
        <taxon>Paenibacillaceae</taxon>
        <taxon>Paenibacillus</taxon>
    </lineage>
</organism>
<accession>A0A7X5BX15</accession>
<evidence type="ECO:0000259" key="1">
    <source>
        <dbReference type="PROSITE" id="PS51340"/>
    </source>
</evidence>
<dbReference type="GO" id="GO:0030151">
    <property type="term" value="F:molybdenum ion binding"/>
    <property type="evidence" value="ECO:0007669"/>
    <property type="project" value="InterPro"/>
</dbReference>
<evidence type="ECO:0000313" key="2">
    <source>
        <dbReference type="EMBL" id="NBC68117.1"/>
    </source>
</evidence>
<dbReference type="InterPro" id="IPR005163">
    <property type="entry name" value="Tri_helical_YiiM-like"/>
</dbReference>
<dbReference type="Gene3D" id="2.40.33.20">
    <property type="entry name" value="PK beta-barrel domain-like"/>
    <property type="match status" value="1"/>
</dbReference>
<feature type="domain" description="MOSC" evidence="1">
    <location>
        <begin position="31"/>
        <end position="165"/>
    </location>
</feature>
<dbReference type="Proteomes" id="UP000558113">
    <property type="component" value="Unassembled WGS sequence"/>
</dbReference>
<dbReference type="PROSITE" id="PS51340">
    <property type="entry name" value="MOSC"/>
    <property type="match status" value="1"/>
</dbReference>
<dbReference type="InterPro" id="IPR005302">
    <property type="entry name" value="MoCF_Sase_C"/>
</dbReference>
<gene>
    <name evidence="2" type="ORF">GT003_03795</name>
</gene>
<evidence type="ECO:0000313" key="3">
    <source>
        <dbReference type="Proteomes" id="UP000558113"/>
    </source>
</evidence>
<dbReference type="AlphaFoldDB" id="A0A7X5BX15"/>
<dbReference type="SUPFAM" id="SSF50800">
    <property type="entry name" value="PK beta-barrel domain-like"/>
    <property type="match status" value="1"/>
</dbReference>
<protein>
    <submittedName>
        <fullName evidence="2">MOSC domain-containing protein</fullName>
    </submittedName>
</protein>
<dbReference type="PANTHER" id="PTHR30212">
    <property type="entry name" value="PROTEIN YIIM"/>
    <property type="match status" value="1"/>
</dbReference>
<proteinExistence type="predicted"/>
<reference evidence="2 3" key="1">
    <citation type="submission" date="2020-01" db="EMBL/GenBank/DDBJ databases">
        <title>Paenibacillus soybeanensis sp. nov. isolated from the nodules of soybean (Glycine max(L.) Merr).</title>
        <authorList>
            <person name="Wang H."/>
        </authorList>
    </citation>
    <scope>NUCLEOTIDE SEQUENCE [LARGE SCALE GENOMIC DNA]</scope>
    <source>
        <strain evidence="2 3">DSM 23054</strain>
    </source>
</reference>
<dbReference type="Pfam" id="PF03473">
    <property type="entry name" value="MOSC"/>
    <property type="match status" value="1"/>
</dbReference>
<dbReference type="InterPro" id="IPR011037">
    <property type="entry name" value="Pyrv_Knase-like_insert_dom_sf"/>
</dbReference>
<comment type="caution">
    <text evidence="2">The sequence shown here is derived from an EMBL/GenBank/DDBJ whole genome shotgun (WGS) entry which is preliminary data.</text>
</comment>
<dbReference type="GO" id="GO:0003824">
    <property type="term" value="F:catalytic activity"/>
    <property type="evidence" value="ECO:0007669"/>
    <property type="project" value="InterPro"/>
</dbReference>
<dbReference type="PANTHER" id="PTHR30212:SF4">
    <property type="entry name" value="MOSC DOMAIN-CONTAINING PROTEIN"/>
    <property type="match status" value="1"/>
</dbReference>
<dbReference type="GO" id="GO:0030170">
    <property type="term" value="F:pyridoxal phosphate binding"/>
    <property type="evidence" value="ECO:0007669"/>
    <property type="project" value="InterPro"/>
</dbReference>
<dbReference type="RefSeq" id="WP_161694605.1">
    <property type="nucleotide sequence ID" value="NZ_JAAAMU010000002.1"/>
</dbReference>
<dbReference type="InterPro" id="IPR052353">
    <property type="entry name" value="Benzoxazolinone_Detox_Enz"/>
</dbReference>